<feature type="compositionally biased region" description="Basic residues" evidence="1">
    <location>
        <begin position="941"/>
        <end position="952"/>
    </location>
</feature>
<feature type="region of interest" description="Disordered" evidence="1">
    <location>
        <begin position="24"/>
        <end position="47"/>
    </location>
</feature>
<gene>
    <name evidence="2" type="ORF">CTHT_0006980</name>
</gene>
<dbReference type="OrthoDB" id="5419922at2759"/>
<dbReference type="eggNOG" id="ENOG502SYKX">
    <property type="taxonomic scope" value="Eukaryota"/>
</dbReference>
<dbReference type="RefSeq" id="XP_006691229.1">
    <property type="nucleotide sequence ID" value="XM_006691166.1"/>
</dbReference>
<feature type="region of interest" description="Disordered" evidence="1">
    <location>
        <begin position="852"/>
        <end position="1167"/>
    </location>
</feature>
<evidence type="ECO:0008006" key="4">
    <source>
        <dbReference type="Google" id="ProtNLM"/>
    </source>
</evidence>
<protein>
    <recommendedName>
        <fullName evidence="4">Protamine P1</fullName>
    </recommendedName>
</protein>
<dbReference type="STRING" id="759272.G0RYK1"/>
<dbReference type="KEGG" id="cthr:CTHT_0006980"/>
<feature type="region of interest" description="Disordered" evidence="1">
    <location>
        <begin position="179"/>
        <end position="198"/>
    </location>
</feature>
<feature type="compositionally biased region" description="Polar residues" evidence="1">
    <location>
        <begin position="262"/>
        <end position="275"/>
    </location>
</feature>
<feature type="compositionally biased region" description="Basic and acidic residues" evidence="1">
    <location>
        <begin position="321"/>
        <end position="331"/>
    </location>
</feature>
<accession>G0RYK1</accession>
<feature type="region of interest" description="Disordered" evidence="1">
    <location>
        <begin position="303"/>
        <end position="600"/>
    </location>
</feature>
<feature type="region of interest" description="Disordered" evidence="1">
    <location>
        <begin position="667"/>
        <end position="801"/>
    </location>
</feature>
<proteinExistence type="predicted"/>
<feature type="compositionally biased region" description="Polar residues" evidence="1">
    <location>
        <begin position="872"/>
        <end position="896"/>
    </location>
</feature>
<dbReference type="Proteomes" id="UP000008066">
    <property type="component" value="Unassembled WGS sequence"/>
</dbReference>
<feature type="compositionally biased region" description="Basic and acidic residues" evidence="1">
    <location>
        <begin position="433"/>
        <end position="462"/>
    </location>
</feature>
<feature type="compositionally biased region" description="Polar residues" evidence="1">
    <location>
        <begin position="550"/>
        <end position="577"/>
    </location>
</feature>
<feature type="compositionally biased region" description="Low complexity" evidence="1">
    <location>
        <begin position="985"/>
        <end position="994"/>
    </location>
</feature>
<keyword evidence="3" id="KW-1185">Reference proteome</keyword>
<feature type="compositionally biased region" description="Polar residues" evidence="1">
    <location>
        <begin position="229"/>
        <end position="248"/>
    </location>
</feature>
<sequence length="1300" mass="141429">MSQSFPWLQPMSVNVEPLRCDPLHGPEDVIYSGSDDDAYSDPEERSRRVETQALRYLEGKSVFLLSTSLRGPFDSSSGWVNPWRSRSASRVDKHKRTSKWLSRPKQTAASLRTSQDHNVSSHTFESANSNAANLASFKTTNIQYEEDYDNLQGPLQYLDEDALYRIEAWRQRVAREFSVRTPGHSAPQTPTSADSRKAIQWTVRTPGSSSRIVCDEIPQSSFVLPPSTPVQASKQESRSLSKSKTFHQPNEPGPSSLLPAASQPQAVHSTPQSATLPKPTAAIDLSPHAVKLYEQFVMAGKSSAHSPVRAPQGVEPPGEDTPVKEEPREPSLEDIQGVASQAYATPDVLPDHPVSAIRYQLQYSTQTDGSFRFRRKRSAPSGDDSRPTSPGSEQRPASRRESGPTLEQHQVSEEQPEVAGPELEVLKQALPPGDDHPRLEQESTRPEPESQVKIEPPEDQSREVSMSSEHIPDTEPQTVGTVPEQIGPENALEDNFPSPEQQVGAPAAAEALLQGSEPRDQTPESEPEQKEGDATSTPPAVHEPIAGPNDVTQQTPSEATPRPNSAQRSVQRTSGSSPVACPAQQAETYTPAASVSQLDGPTLIATGDSFASSEPSSFAYFSQEGFSQDMPSKVLPSPRRLLWPRSQRASNSPGPLFGFASIPAKNQTQAVQAGPEENHVVQDKNDAIEPVVADRDAPTETNEDGNDVTPTATVAQYSGSETASEAEEENVHPEEPPQPEEANDEPETRRPSSVPEPAAQSPWIKEEAIPPPPAPETVQEAEPAEPKVARTPQAVQSPWTKDDSILSALGALQNPRLSLIANQGLVNTASQSPWARGDSQIPSLVARMVNPLSSPANSSILPENTELEAEYSLSQNPEQQPQSLCKLRVQNTTMPDSQGGEADSLPPQPSTPETKPSSLPTPPDFSISVRSFKEFMTPSPRPKRAMKRRRTSLHYTDRKSDEDTSELLPSTQALVDAATTNPWQSSSALRPSSSMPCTAKSENRGIKRRRKKRVSWADLEGQNLCQEEGGDSQAETETASCVAREKLSRRASSPPPSILSRAKLPGEGEKFGKHFAAVSRRRRGVGSTDQVPSSQQSTPQPEENALPQEADPSEDKDDDEDSNKENITPEPLDEPNPLEVSTELEESSQSPSHHSSEIDSENEENIDPNQLSQELDTQLDDVNAVLQNLDEFLGTSWDLDAELRSMARQQRQIEQQSRVGFGLEMGDSISTISDTAKRESVNFGFNSGVGDEEQDVPASSAVFGSGEFVSGFAGASRRRSGRGSGFGLGFDDMMDAGVWD</sequence>
<dbReference type="EMBL" id="GL988032">
    <property type="protein sequence ID" value="EGS23987.1"/>
    <property type="molecule type" value="Genomic_DNA"/>
</dbReference>
<feature type="compositionally biased region" description="Low complexity" evidence="1">
    <location>
        <begin position="1092"/>
        <end position="1101"/>
    </location>
</feature>
<evidence type="ECO:0000256" key="1">
    <source>
        <dbReference type="SAM" id="MobiDB-lite"/>
    </source>
</evidence>
<feature type="compositionally biased region" description="Polar residues" evidence="1">
    <location>
        <begin position="852"/>
        <end position="862"/>
    </location>
</feature>
<feature type="compositionally biased region" description="Polar residues" evidence="1">
    <location>
        <begin position="585"/>
        <end position="599"/>
    </location>
</feature>
<evidence type="ECO:0000313" key="3">
    <source>
        <dbReference type="Proteomes" id="UP000008066"/>
    </source>
</evidence>
<feature type="compositionally biased region" description="Polar residues" evidence="1">
    <location>
        <begin position="104"/>
        <end position="125"/>
    </location>
</feature>
<reference evidence="2 3" key="1">
    <citation type="journal article" date="2011" name="Cell">
        <title>Insight into structure and assembly of the nuclear pore complex by utilizing the genome of a eukaryotic thermophile.</title>
        <authorList>
            <person name="Amlacher S."/>
            <person name="Sarges P."/>
            <person name="Flemming D."/>
            <person name="van Noort V."/>
            <person name="Kunze R."/>
            <person name="Devos D.P."/>
            <person name="Arumugam M."/>
            <person name="Bork P."/>
            <person name="Hurt E."/>
        </authorList>
    </citation>
    <scope>NUCLEOTIDE SEQUENCE [LARGE SCALE GENOMIC DNA]</scope>
    <source>
        <strain evidence="3">DSM 1495 / CBS 144.50 / IMI 039719</strain>
    </source>
</reference>
<evidence type="ECO:0000313" key="2">
    <source>
        <dbReference type="EMBL" id="EGS23987.1"/>
    </source>
</evidence>
<feature type="region of interest" description="Disordered" evidence="1">
    <location>
        <begin position="223"/>
        <end position="279"/>
    </location>
</feature>
<feature type="compositionally biased region" description="Basic and acidic residues" evidence="1">
    <location>
        <begin position="517"/>
        <end position="533"/>
    </location>
</feature>
<dbReference type="OMA" id="SDSLECH"/>
<feature type="compositionally biased region" description="Acidic residues" evidence="1">
    <location>
        <begin position="1111"/>
        <end position="1122"/>
    </location>
</feature>
<feature type="compositionally biased region" description="Polar residues" evidence="1">
    <location>
        <begin position="967"/>
        <end position="984"/>
    </location>
</feature>
<dbReference type="GeneID" id="18254736"/>
<feature type="region of interest" description="Disordered" evidence="1">
    <location>
        <begin position="94"/>
        <end position="125"/>
    </location>
</feature>
<name>G0RYK1_CHATD</name>
<feature type="compositionally biased region" description="Basic and acidic residues" evidence="1">
    <location>
        <begin position="676"/>
        <end position="698"/>
    </location>
</feature>
<organism evidence="3">
    <name type="scientific">Chaetomium thermophilum (strain DSM 1495 / CBS 144.50 / IMI 039719)</name>
    <name type="common">Thermochaetoides thermophila</name>
    <dbReference type="NCBI Taxonomy" id="759272"/>
    <lineage>
        <taxon>Eukaryota</taxon>
        <taxon>Fungi</taxon>
        <taxon>Dikarya</taxon>
        <taxon>Ascomycota</taxon>
        <taxon>Pezizomycotina</taxon>
        <taxon>Sordariomycetes</taxon>
        <taxon>Sordariomycetidae</taxon>
        <taxon>Sordariales</taxon>
        <taxon>Chaetomiaceae</taxon>
        <taxon>Thermochaetoides</taxon>
    </lineage>
</organism>
<feature type="compositionally biased region" description="Polar residues" evidence="1">
    <location>
        <begin position="708"/>
        <end position="719"/>
    </location>
</feature>
<dbReference type="HOGENOM" id="CLU_286072_0_0_1"/>